<gene>
    <name evidence="2" type="ORF">CJOHNSTONI_LOCUS4311</name>
</gene>
<sequence length="186" mass="21227">MDGWLYAPAGQRIIKVAVEALKLPLRPLIQKKHTVVESSPIAGSQVRGEKRDATVCKQYAAHLVKWVYACVFLCFSVWKVNCLVILRRLHGARWVRLSGSEVWDDGRGRERYGILHTRVLLNRTLIKAREWQQEDDEGRKGREHPDQSSIKLLLEYASRRLSIVDMSSSFVPLLAILLSMLVPSPI</sequence>
<comment type="caution">
    <text evidence="2">The sequence shown here is derived from an EMBL/GenBank/DDBJ whole genome shotgun (WGS) entry which is preliminary data.</text>
</comment>
<dbReference type="AlphaFoldDB" id="A0A8J2M2V1"/>
<reference evidence="2" key="1">
    <citation type="submission" date="2021-09" db="EMBL/GenBank/DDBJ databases">
        <authorList>
            <consortium name="Pathogen Informatics"/>
        </authorList>
    </citation>
    <scope>NUCLEOTIDE SEQUENCE</scope>
</reference>
<keyword evidence="1" id="KW-0472">Membrane</keyword>
<organism evidence="2 3">
    <name type="scientific">Cercopithifilaria johnstoni</name>
    <dbReference type="NCBI Taxonomy" id="2874296"/>
    <lineage>
        <taxon>Eukaryota</taxon>
        <taxon>Metazoa</taxon>
        <taxon>Ecdysozoa</taxon>
        <taxon>Nematoda</taxon>
        <taxon>Chromadorea</taxon>
        <taxon>Rhabditida</taxon>
        <taxon>Spirurina</taxon>
        <taxon>Spiruromorpha</taxon>
        <taxon>Filarioidea</taxon>
        <taxon>Onchocercidae</taxon>
        <taxon>Cercopithifilaria</taxon>
    </lineage>
</organism>
<feature type="transmembrane region" description="Helical" evidence="1">
    <location>
        <begin position="161"/>
        <end position="182"/>
    </location>
</feature>
<name>A0A8J2M2V1_9BILA</name>
<evidence type="ECO:0000256" key="1">
    <source>
        <dbReference type="SAM" id="Phobius"/>
    </source>
</evidence>
<dbReference type="EMBL" id="CAKAEH010001292">
    <property type="protein sequence ID" value="CAG9534144.1"/>
    <property type="molecule type" value="Genomic_DNA"/>
</dbReference>
<evidence type="ECO:0000313" key="2">
    <source>
        <dbReference type="EMBL" id="CAG9534144.1"/>
    </source>
</evidence>
<evidence type="ECO:0000313" key="3">
    <source>
        <dbReference type="Proteomes" id="UP000746747"/>
    </source>
</evidence>
<feature type="transmembrane region" description="Helical" evidence="1">
    <location>
        <begin position="66"/>
        <end position="86"/>
    </location>
</feature>
<accession>A0A8J2M2V1</accession>
<proteinExistence type="predicted"/>
<keyword evidence="1" id="KW-1133">Transmembrane helix</keyword>
<dbReference type="Proteomes" id="UP000746747">
    <property type="component" value="Unassembled WGS sequence"/>
</dbReference>
<keyword evidence="3" id="KW-1185">Reference proteome</keyword>
<protein>
    <submittedName>
        <fullName evidence="2">Uncharacterized protein</fullName>
    </submittedName>
</protein>
<keyword evidence="1" id="KW-0812">Transmembrane</keyword>